<feature type="coiled-coil region" evidence="1">
    <location>
        <begin position="518"/>
        <end position="545"/>
    </location>
</feature>
<dbReference type="PANTHER" id="PTHR38926:SF72">
    <property type="entry name" value="IM:7136021-RELATED"/>
    <property type="match status" value="1"/>
</dbReference>
<comment type="caution">
    <text evidence="3">The sequence shown here is derived from an EMBL/GenBank/DDBJ whole genome shotgun (WGS) entry which is preliminary data.</text>
</comment>
<dbReference type="SUPFAM" id="SSF81383">
    <property type="entry name" value="F-box domain"/>
    <property type="match status" value="1"/>
</dbReference>
<dbReference type="EMBL" id="LVVM01002036">
    <property type="protein sequence ID" value="OJA17382.1"/>
    <property type="molecule type" value="Genomic_DNA"/>
</dbReference>
<dbReference type="Pfam" id="PF12937">
    <property type="entry name" value="F-box-like"/>
    <property type="match status" value="1"/>
</dbReference>
<proteinExistence type="predicted"/>
<dbReference type="SUPFAM" id="SSF52047">
    <property type="entry name" value="RNI-like"/>
    <property type="match status" value="1"/>
</dbReference>
<dbReference type="AlphaFoldDB" id="A0A1J8Q6W6"/>
<dbReference type="InterPro" id="IPR032675">
    <property type="entry name" value="LRR_dom_sf"/>
</dbReference>
<keyword evidence="4" id="KW-1185">Reference proteome</keyword>
<name>A0A1J8Q6W6_9AGAM</name>
<dbReference type="OrthoDB" id="2447803at2759"/>
<dbReference type="STRING" id="180088.A0A1J8Q6W6"/>
<dbReference type="Proteomes" id="UP000183567">
    <property type="component" value="Unassembled WGS sequence"/>
</dbReference>
<evidence type="ECO:0000256" key="1">
    <source>
        <dbReference type="SAM" id="Coils"/>
    </source>
</evidence>
<dbReference type="InterPro" id="IPR001810">
    <property type="entry name" value="F-box_dom"/>
</dbReference>
<accession>A0A1J8Q6W6</accession>
<keyword evidence="1" id="KW-0175">Coiled coil</keyword>
<evidence type="ECO:0000259" key="2">
    <source>
        <dbReference type="Pfam" id="PF12937"/>
    </source>
</evidence>
<feature type="domain" description="F-box" evidence="2">
    <location>
        <begin position="17"/>
        <end position="53"/>
    </location>
</feature>
<dbReference type="PANTHER" id="PTHR38926">
    <property type="entry name" value="F-BOX DOMAIN CONTAINING PROTEIN, EXPRESSED"/>
    <property type="match status" value="1"/>
</dbReference>
<organism evidence="3 4">
    <name type="scientific">Rhizopogon vesiculosus</name>
    <dbReference type="NCBI Taxonomy" id="180088"/>
    <lineage>
        <taxon>Eukaryota</taxon>
        <taxon>Fungi</taxon>
        <taxon>Dikarya</taxon>
        <taxon>Basidiomycota</taxon>
        <taxon>Agaricomycotina</taxon>
        <taxon>Agaricomycetes</taxon>
        <taxon>Agaricomycetidae</taxon>
        <taxon>Boletales</taxon>
        <taxon>Suillineae</taxon>
        <taxon>Rhizopogonaceae</taxon>
        <taxon>Rhizopogon</taxon>
    </lineage>
</organism>
<reference evidence="3 4" key="1">
    <citation type="submission" date="2016-03" db="EMBL/GenBank/DDBJ databases">
        <title>Comparative genomics of the ectomycorrhizal sister species Rhizopogon vinicolor and Rhizopogon vesiculosus (Basidiomycota: Boletales) reveals a divergence of the mating type B locus.</title>
        <authorList>
            <person name="Mujic A.B."/>
            <person name="Kuo A."/>
            <person name="Tritt A."/>
            <person name="Lipzen A."/>
            <person name="Chen C."/>
            <person name="Johnson J."/>
            <person name="Sharma A."/>
            <person name="Barry K."/>
            <person name="Grigoriev I.V."/>
            <person name="Spatafora J.W."/>
        </authorList>
    </citation>
    <scope>NUCLEOTIDE SEQUENCE [LARGE SCALE GENOMIC DNA]</scope>
    <source>
        <strain evidence="3 4">AM-OR11-056</strain>
    </source>
</reference>
<evidence type="ECO:0000313" key="3">
    <source>
        <dbReference type="EMBL" id="OJA17382.1"/>
    </source>
</evidence>
<protein>
    <recommendedName>
        <fullName evidence="2">F-box domain-containing protein</fullName>
    </recommendedName>
</protein>
<dbReference type="Gene3D" id="3.80.10.10">
    <property type="entry name" value="Ribonuclease Inhibitor"/>
    <property type="match status" value="1"/>
</dbReference>
<gene>
    <name evidence="3" type="ORF">AZE42_10970</name>
</gene>
<sequence length="557" mass="64240">MSLTSGMQPHRVLFIPKLLQNILSFMDRADNVVNACVCKQWSEIALDLIWREVNDLPRLLGLLRPCQRRGMTTDFDGQPDSRDWARFQKYANRVRTLRYQQGTEDYSGMLDDMARTRTKLEMLPNLHTLEWLFEDIYSMERATLFMHQRVRHLIISAPPLQLPTKSSFFVDIYARMPHLHTIDLRVPYAASVIEADILELLRSLPHLKKVIFPEFYFTSNILSELSRMKHINIVQFEHGPEQGLGEEKDVVSFEPVLEQGAFPVIWDLAITARLGDVTRFMNADFAPINITSLYLSTYIEHEPEQVHALLVTLSEKCRLLSQLYIKLLHVRGQLTLIPAKQITFDTLRPVLSLPNLTTFEVMHKYPLNITLEEIEELASRWPSLESLSLNEEPLVMFDFTLDLRALVPFARHCPKLRRLALFMDATTAKIHPTQELKPFTALSILSVGTSQAHDSDTVAAFLSHLCPPGCELEIGITWTAYGSRSCRELENGVLLEINRRFTPWEIVKDLLPVLIQLRREEREKSKALQEEVEDLRTRNRLLMDKANIKADDSCIIV</sequence>
<evidence type="ECO:0000313" key="4">
    <source>
        <dbReference type="Proteomes" id="UP000183567"/>
    </source>
</evidence>
<dbReference type="InterPro" id="IPR036047">
    <property type="entry name" value="F-box-like_dom_sf"/>
</dbReference>